<comment type="caution">
    <text evidence="2">The sequence shown here is derived from an EMBL/GenBank/DDBJ whole genome shotgun (WGS) entry which is preliminary data.</text>
</comment>
<dbReference type="EMBL" id="JBITGY010000014">
    <property type="protein sequence ID" value="MFI6504195.1"/>
    <property type="molecule type" value="Genomic_DNA"/>
</dbReference>
<sequence>MTTYEYTCLTCGPFEERHPMGQAPGETPCRCCGTPAPRRFSPPAVRQITPKLRRALDAQESSAHEPRVVRR</sequence>
<evidence type="ECO:0000259" key="1">
    <source>
        <dbReference type="SMART" id="SM00834"/>
    </source>
</evidence>
<evidence type="ECO:0000313" key="2">
    <source>
        <dbReference type="EMBL" id="MFI6504195.1"/>
    </source>
</evidence>
<gene>
    <name evidence="2" type="ORF">ACIBG2_42900</name>
</gene>
<keyword evidence="3" id="KW-1185">Reference proteome</keyword>
<dbReference type="SMART" id="SM00834">
    <property type="entry name" value="CxxC_CXXC_SSSS"/>
    <property type="match status" value="1"/>
</dbReference>
<organism evidence="2 3">
    <name type="scientific">Nonomuraea typhae</name>
    <dbReference type="NCBI Taxonomy" id="2603600"/>
    <lineage>
        <taxon>Bacteria</taxon>
        <taxon>Bacillati</taxon>
        <taxon>Actinomycetota</taxon>
        <taxon>Actinomycetes</taxon>
        <taxon>Streptosporangiales</taxon>
        <taxon>Streptosporangiaceae</taxon>
        <taxon>Nonomuraea</taxon>
    </lineage>
</organism>
<name>A0ABW7Z7P7_9ACTN</name>
<feature type="domain" description="Putative regulatory protein FmdB zinc ribbon" evidence="1">
    <location>
        <begin position="1"/>
        <end position="41"/>
    </location>
</feature>
<evidence type="ECO:0000313" key="3">
    <source>
        <dbReference type="Proteomes" id="UP001612741"/>
    </source>
</evidence>
<dbReference type="NCBIfam" id="TIGR02605">
    <property type="entry name" value="CxxC_CxxC_SSSS"/>
    <property type="match status" value="1"/>
</dbReference>
<reference evidence="2 3" key="1">
    <citation type="submission" date="2024-10" db="EMBL/GenBank/DDBJ databases">
        <title>The Natural Products Discovery Center: Release of the First 8490 Sequenced Strains for Exploring Actinobacteria Biosynthetic Diversity.</title>
        <authorList>
            <person name="Kalkreuter E."/>
            <person name="Kautsar S.A."/>
            <person name="Yang D."/>
            <person name="Bader C.D."/>
            <person name="Teijaro C.N."/>
            <person name="Fluegel L."/>
            <person name="Davis C.M."/>
            <person name="Simpson J.R."/>
            <person name="Lauterbach L."/>
            <person name="Steele A.D."/>
            <person name="Gui C."/>
            <person name="Meng S."/>
            <person name="Li G."/>
            <person name="Viehrig K."/>
            <person name="Ye F."/>
            <person name="Su P."/>
            <person name="Kiefer A.F."/>
            <person name="Nichols A."/>
            <person name="Cepeda A.J."/>
            <person name="Yan W."/>
            <person name="Fan B."/>
            <person name="Jiang Y."/>
            <person name="Adhikari A."/>
            <person name="Zheng C.-J."/>
            <person name="Schuster L."/>
            <person name="Cowan T.M."/>
            <person name="Smanski M.J."/>
            <person name="Chevrette M.G."/>
            <person name="De Carvalho L.P.S."/>
            <person name="Shen B."/>
        </authorList>
    </citation>
    <scope>NUCLEOTIDE SEQUENCE [LARGE SCALE GENOMIC DNA]</scope>
    <source>
        <strain evidence="2 3">NPDC050545</strain>
    </source>
</reference>
<protein>
    <submittedName>
        <fullName evidence="2">FmdB family zinc ribbon protein</fullName>
    </submittedName>
</protein>
<dbReference type="RefSeq" id="WP_157246454.1">
    <property type="nucleotide sequence ID" value="NZ_JBITGY010000014.1"/>
</dbReference>
<accession>A0ABW7Z7P7</accession>
<proteinExistence type="predicted"/>
<dbReference type="Proteomes" id="UP001612741">
    <property type="component" value="Unassembled WGS sequence"/>
</dbReference>
<dbReference type="InterPro" id="IPR013429">
    <property type="entry name" value="Regulatory_FmdB_Zinc_ribbon"/>
</dbReference>